<dbReference type="GO" id="GO:0047474">
    <property type="term" value="F:long-chain fatty acid--protein ligase activity"/>
    <property type="evidence" value="ECO:0007669"/>
    <property type="project" value="InterPro"/>
</dbReference>
<evidence type="ECO:0000259" key="1">
    <source>
        <dbReference type="Pfam" id="PF04443"/>
    </source>
</evidence>
<evidence type="ECO:0000313" key="3">
    <source>
        <dbReference type="Proteomes" id="UP000540506"/>
    </source>
</evidence>
<accession>A0A7W7R6E7</accession>
<gene>
    <name evidence="2" type="ORF">FHR34_005250</name>
</gene>
<dbReference type="RefSeq" id="WP_184939274.1">
    <property type="nucleotide sequence ID" value="NZ_JACHJV010000001.1"/>
</dbReference>
<keyword evidence="3" id="KW-1185">Reference proteome</keyword>
<dbReference type="InterPro" id="IPR007534">
    <property type="entry name" value="LuxE"/>
</dbReference>
<sequence length="403" mass="44711">MSTVSQSAQVSLAARYLDPVQVPDPAALGHVQQLFDLAEPYLVGPELDELFAQAMNESNAWHAARSPFFGKLWESSGAAKRPLESAADLARLPFVHANFFKAHEIVSIPEEDVKIHLTSSGTTGQKSQMFFDDWTLRNGQRIVARIFDSYGWLGEDEPVNYLLSNYQPRPGLNLGTSFTDEYLCHFAPVRSAEYALKHTGSGHEFDPFGCVRALLRFAEEGAPVRILGFPAFLSFTLDRMRELGLPPVTLDPRSLVVFGGGWKANADKQVTKPELYRRIHEQLGIPDERIRDGFGAVEHSVLYMECANHRLHVPTWSRMLVRDVRTLQPLGYGERGYAQFISPYITSVPAQSVLMGDLVSQHAPEECGCGLPTPWFAVHGRAALSRNRSCAIAAAELLKGKTS</sequence>
<feature type="domain" description="Acyl-protein synthetase LuxE" evidence="1">
    <location>
        <begin position="88"/>
        <end position="396"/>
    </location>
</feature>
<dbReference type="Gene3D" id="3.40.50.12780">
    <property type="entry name" value="N-terminal domain of ligase-like"/>
    <property type="match status" value="1"/>
</dbReference>
<dbReference type="Proteomes" id="UP000540506">
    <property type="component" value="Unassembled WGS sequence"/>
</dbReference>
<dbReference type="AlphaFoldDB" id="A0A7W7R6E7"/>
<keyword evidence="2" id="KW-0436">Ligase</keyword>
<reference evidence="2 3" key="1">
    <citation type="submission" date="2020-08" db="EMBL/GenBank/DDBJ databases">
        <title>Sequencing the genomes of 1000 actinobacteria strains.</title>
        <authorList>
            <person name="Klenk H.-P."/>
        </authorList>
    </citation>
    <scope>NUCLEOTIDE SEQUENCE [LARGE SCALE GENOMIC DNA]</scope>
    <source>
        <strain evidence="2 3">DSM 41654</strain>
    </source>
</reference>
<organism evidence="2 3">
    <name type="scientific">Kitasatospora kifunensis</name>
    <name type="common">Streptomyces kifunensis</name>
    <dbReference type="NCBI Taxonomy" id="58351"/>
    <lineage>
        <taxon>Bacteria</taxon>
        <taxon>Bacillati</taxon>
        <taxon>Actinomycetota</taxon>
        <taxon>Actinomycetes</taxon>
        <taxon>Kitasatosporales</taxon>
        <taxon>Streptomycetaceae</taxon>
        <taxon>Kitasatospora</taxon>
    </lineage>
</organism>
<protein>
    <submittedName>
        <fullName evidence="2">Phenylacetate-coenzyme A ligase PaaK-like adenylate-forming protein</fullName>
    </submittedName>
</protein>
<dbReference type="GO" id="GO:0008218">
    <property type="term" value="P:bioluminescence"/>
    <property type="evidence" value="ECO:0007669"/>
    <property type="project" value="InterPro"/>
</dbReference>
<dbReference type="Pfam" id="PF04443">
    <property type="entry name" value="LuxE"/>
    <property type="match status" value="1"/>
</dbReference>
<proteinExistence type="predicted"/>
<dbReference type="EMBL" id="JACHJV010000001">
    <property type="protein sequence ID" value="MBB4926257.1"/>
    <property type="molecule type" value="Genomic_DNA"/>
</dbReference>
<dbReference type="InterPro" id="IPR042099">
    <property type="entry name" value="ANL_N_sf"/>
</dbReference>
<comment type="caution">
    <text evidence="2">The sequence shown here is derived from an EMBL/GenBank/DDBJ whole genome shotgun (WGS) entry which is preliminary data.</text>
</comment>
<name>A0A7W7R6E7_KITKI</name>
<evidence type="ECO:0000313" key="2">
    <source>
        <dbReference type="EMBL" id="MBB4926257.1"/>
    </source>
</evidence>